<dbReference type="WBParaSite" id="ALUE_0000146001-mRNA-1">
    <property type="protein sequence ID" value="ALUE_0000146001-mRNA-1"/>
    <property type="gene ID" value="ALUE_0000146001"/>
</dbReference>
<name>A0A0M3HIW5_ASCLU</name>
<accession>A0A0M3HIW5</accession>
<feature type="region of interest" description="Disordered" evidence="1">
    <location>
        <begin position="1"/>
        <end position="28"/>
    </location>
</feature>
<reference evidence="3" key="1">
    <citation type="submission" date="2017-02" db="UniProtKB">
        <authorList>
            <consortium name="WormBaseParasite"/>
        </authorList>
    </citation>
    <scope>IDENTIFICATION</scope>
</reference>
<proteinExistence type="predicted"/>
<evidence type="ECO:0000313" key="2">
    <source>
        <dbReference type="Proteomes" id="UP000036681"/>
    </source>
</evidence>
<dbReference type="AlphaFoldDB" id="A0A0M3HIW5"/>
<dbReference type="Proteomes" id="UP000036681">
    <property type="component" value="Unplaced"/>
</dbReference>
<evidence type="ECO:0000313" key="3">
    <source>
        <dbReference type="WBParaSite" id="ALUE_0000146001-mRNA-1"/>
    </source>
</evidence>
<organism evidence="2 3">
    <name type="scientific">Ascaris lumbricoides</name>
    <name type="common">Giant roundworm</name>
    <dbReference type="NCBI Taxonomy" id="6252"/>
    <lineage>
        <taxon>Eukaryota</taxon>
        <taxon>Metazoa</taxon>
        <taxon>Ecdysozoa</taxon>
        <taxon>Nematoda</taxon>
        <taxon>Chromadorea</taxon>
        <taxon>Rhabditida</taxon>
        <taxon>Spirurina</taxon>
        <taxon>Ascaridomorpha</taxon>
        <taxon>Ascaridoidea</taxon>
        <taxon>Ascarididae</taxon>
        <taxon>Ascaris</taxon>
    </lineage>
</organism>
<evidence type="ECO:0000256" key="1">
    <source>
        <dbReference type="SAM" id="MobiDB-lite"/>
    </source>
</evidence>
<keyword evidence="2" id="KW-1185">Reference proteome</keyword>
<sequence length="42" mass="4886">MQISSSFQRHSRNTSYHSISTSTGSGNFTNFILDLMRFRFLI</sequence>
<protein>
    <submittedName>
        <fullName evidence="3">Uncharacterized protein</fullName>
    </submittedName>
</protein>